<dbReference type="InterPro" id="IPR018871">
    <property type="entry name" value="GLEYA_adhesin_domain"/>
</dbReference>
<protein>
    <recommendedName>
        <fullName evidence="2">PA14 domain-containing protein</fullName>
    </recommendedName>
</protein>
<evidence type="ECO:0000256" key="1">
    <source>
        <dbReference type="SAM" id="SignalP"/>
    </source>
</evidence>
<dbReference type="SUPFAM" id="SSF56988">
    <property type="entry name" value="Anthrax protective antigen"/>
    <property type="match status" value="1"/>
</dbReference>
<dbReference type="HOGENOM" id="CLU_030583_0_0_1"/>
<proteinExistence type="predicted"/>
<gene>
    <name evidence="3" type="ORF">H072_4146</name>
</gene>
<dbReference type="InterPro" id="IPR037524">
    <property type="entry name" value="PA14/GLEYA"/>
</dbReference>
<accession>S8BR50</accession>
<sequence length="310" mass="33463">MSTQALNKLILWALVLYGPEASALPQMLTGYECIPTTVTTCTGGGSGGYYNTTITKTETYYITITGGGVITETIYLTETDSFTITKPVTTTEQVPTTVTKTVTTTNTPIPPPAPYPDTSCGNKGVEAAIYNYIWSTTSPSNEVADIKTVTPYANKTLNEPLYIASDGAVNAHPHGFTVATANNNFIMNIRGYFYAPKAGSYEFRMMSPDDYLGLWVGPKTYSGWNRSNADMWLEYGTAATSGSFNINLQAGQYVPIRAILQNAGGPESYKFYVSLGGIDYVNITMASSYLVTKPCDATKGAAYPLFGKET</sequence>
<name>S8BR50_DACHA</name>
<feature type="signal peptide" evidence="1">
    <location>
        <begin position="1"/>
        <end position="23"/>
    </location>
</feature>
<dbReference type="AlphaFoldDB" id="S8BR50"/>
<keyword evidence="4" id="KW-1185">Reference proteome</keyword>
<feature type="domain" description="PA14" evidence="2">
    <location>
        <begin position="120"/>
        <end position="287"/>
    </location>
</feature>
<dbReference type="Gene3D" id="2.60.120.1560">
    <property type="match status" value="1"/>
</dbReference>
<comment type="caution">
    <text evidence="3">The sequence shown here is derived from an EMBL/GenBank/DDBJ whole genome shotgun (WGS) entry which is preliminary data.</text>
</comment>
<evidence type="ECO:0000313" key="3">
    <source>
        <dbReference type="EMBL" id="EPS41913.1"/>
    </source>
</evidence>
<evidence type="ECO:0000259" key="2">
    <source>
        <dbReference type="PROSITE" id="PS51820"/>
    </source>
</evidence>
<dbReference type="Proteomes" id="UP000015100">
    <property type="component" value="Unassembled WGS sequence"/>
</dbReference>
<reference evidence="3 4" key="1">
    <citation type="journal article" date="2013" name="PLoS Genet.">
        <title>Genomic mechanisms accounting for the adaptation to parasitism in nematode-trapping fungi.</title>
        <authorList>
            <person name="Meerupati T."/>
            <person name="Andersson K.M."/>
            <person name="Friman E."/>
            <person name="Kumar D."/>
            <person name="Tunlid A."/>
            <person name="Ahren D."/>
        </authorList>
    </citation>
    <scope>NUCLEOTIDE SEQUENCE [LARGE SCALE GENOMIC DNA]</scope>
    <source>
        <strain evidence="3 4">CBS 200.50</strain>
    </source>
</reference>
<dbReference type="OrthoDB" id="4388755at2759"/>
<dbReference type="EMBL" id="AQGS01000132">
    <property type="protein sequence ID" value="EPS41913.1"/>
    <property type="molecule type" value="Genomic_DNA"/>
</dbReference>
<reference evidence="4" key="2">
    <citation type="submission" date="2013-04" db="EMBL/GenBank/DDBJ databases">
        <title>Genomic mechanisms accounting for the adaptation to parasitism in nematode-trapping fungi.</title>
        <authorList>
            <person name="Ahren D.G."/>
        </authorList>
    </citation>
    <scope>NUCLEOTIDE SEQUENCE [LARGE SCALE GENOMIC DNA]</scope>
    <source>
        <strain evidence="4">CBS 200.50</strain>
    </source>
</reference>
<keyword evidence="1" id="KW-0732">Signal</keyword>
<organism evidence="3 4">
    <name type="scientific">Dactylellina haptotyla (strain CBS 200.50)</name>
    <name type="common">Nematode-trapping fungus</name>
    <name type="synonym">Monacrosporium haptotylum</name>
    <dbReference type="NCBI Taxonomy" id="1284197"/>
    <lineage>
        <taxon>Eukaryota</taxon>
        <taxon>Fungi</taxon>
        <taxon>Dikarya</taxon>
        <taxon>Ascomycota</taxon>
        <taxon>Pezizomycotina</taxon>
        <taxon>Orbiliomycetes</taxon>
        <taxon>Orbiliales</taxon>
        <taxon>Orbiliaceae</taxon>
        <taxon>Dactylellina</taxon>
    </lineage>
</organism>
<evidence type="ECO:0000313" key="4">
    <source>
        <dbReference type="Proteomes" id="UP000015100"/>
    </source>
</evidence>
<feature type="chain" id="PRO_5004549111" description="PA14 domain-containing protein" evidence="1">
    <location>
        <begin position="24"/>
        <end position="310"/>
    </location>
</feature>
<dbReference type="Pfam" id="PF10528">
    <property type="entry name" value="GLEYA"/>
    <property type="match status" value="1"/>
</dbReference>
<dbReference type="PROSITE" id="PS51820">
    <property type="entry name" value="PA14"/>
    <property type="match status" value="1"/>
</dbReference>